<dbReference type="EC" id="3.4.11.9" evidence="4"/>
<dbReference type="AlphaFoldDB" id="A0A0B5QFK0"/>
<dbReference type="Pfam" id="PF05195">
    <property type="entry name" value="AMP_N"/>
    <property type="match status" value="1"/>
</dbReference>
<dbReference type="SUPFAM" id="SSF55920">
    <property type="entry name" value="Creatinase/aminopeptidase"/>
    <property type="match status" value="1"/>
</dbReference>
<dbReference type="GO" id="GO:0070006">
    <property type="term" value="F:metalloaminopeptidase activity"/>
    <property type="evidence" value="ECO:0007669"/>
    <property type="project" value="InterPro"/>
</dbReference>
<keyword evidence="7" id="KW-0464">Manganese</keyword>
<dbReference type="EMBL" id="CP010086">
    <property type="protein sequence ID" value="AJG96747.1"/>
    <property type="molecule type" value="Genomic_DNA"/>
</dbReference>
<dbReference type="Proteomes" id="UP000031866">
    <property type="component" value="Chromosome"/>
</dbReference>
<evidence type="ECO:0000256" key="5">
    <source>
        <dbReference type="ARBA" id="ARBA00022723"/>
    </source>
</evidence>
<dbReference type="GO" id="GO:0005829">
    <property type="term" value="C:cytosol"/>
    <property type="evidence" value="ECO:0007669"/>
    <property type="project" value="TreeGrafter"/>
</dbReference>
<evidence type="ECO:0000313" key="9">
    <source>
        <dbReference type="EMBL" id="AJG96747.1"/>
    </source>
</evidence>
<dbReference type="InterPro" id="IPR029149">
    <property type="entry name" value="Creatin/AminoP/Spt16_N"/>
</dbReference>
<dbReference type="Gene3D" id="3.40.350.10">
    <property type="entry name" value="Creatinase/prolidase N-terminal domain"/>
    <property type="match status" value="1"/>
</dbReference>
<evidence type="ECO:0000256" key="1">
    <source>
        <dbReference type="ARBA" id="ARBA00001424"/>
    </source>
</evidence>
<evidence type="ECO:0000256" key="3">
    <source>
        <dbReference type="ARBA" id="ARBA00008766"/>
    </source>
</evidence>
<dbReference type="PANTHER" id="PTHR43226:SF4">
    <property type="entry name" value="XAA-PRO AMINOPEPTIDASE 3"/>
    <property type="match status" value="1"/>
</dbReference>
<keyword evidence="5" id="KW-0479">Metal-binding</keyword>
<evidence type="ECO:0000256" key="6">
    <source>
        <dbReference type="ARBA" id="ARBA00022801"/>
    </source>
</evidence>
<proteinExistence type="inferred from homology"/>
<dbReference type="SMART" id="SM01011">
    <property type="entry name" value="AMP_N"/>
    <property type="match status" value="1"/>
</dbReference>
<keyword evidence="6" id="KW-0378">Hydrolase</keyword>
<dbReference type="Pfam" id="PF00557">
    <property type="entry name" value="Peptidase_M24"/>
    <property type="match status" value="1"/>
</dbReference>
<protein>
    <recommendedName>
        <fullName evidence="4">Xaa-Pro aminopeptidase</fullName>
        <ecNumber evidence="4">3.4.11.9</ecNumber>
    </recommendedName>
</protein>
<organism evidence="9 10">
    <name type="scientific">Clostridium beijerinckii</name>
    <name type="common">Clostridium MP</name>
    <dbReference type="NCBI Taxonomy" id="1520"/>
    <lineage>
        <taxon>Bacteria</taxon>
        <taxon>Bacillati</taxon>
        <taxon>Bacillota</taxon>
        <taxon>Clostridia</taxon>
        <taxon>Eubacteriales</taxon>
        <taxon>Clostridiaceae</taxon>
        <taxon>Clostridium</taxon>
    </lineage>
</organism>
<evidence type="ECO:0000313" key="10">
    <source>
        <dbReference type="Proteomes" id="UP000031866"/>
    </source>
</evidence>
<sequence length="414" mass="47716">MNKDTYIENRSKLMNSVEDNSVMILFAGKPAKKTGDEFYQFTPDKNFYYLTGIQEDGHLVVLSKYNNIVSEKLFLTDLDLDKEMWSGKTLRDFEGKEISGINDVSYMKEFTSYLNVLIKGKEKVNLYLDLDREEFEESDSVSNRFAKEIISKYPHINIKNFTSIIAPLRMVKSENEIKEMRKAIEITIEGVKSLMKNVKAGMKEYEIEAYFDFECKTRGVKDYAFRTIAAAGKNATILHYVDNNSELKDGDLILFDLGAQWNLYNADITRAFPINGKFTQRQKEVYEAVLRVNKAVIERIKPGVDSRELNVWAKDLIAQECIELGLIKEKSEVNKYYWHKIGHSLGLDTHDLGILGREFTFAEGMVFTVEPGIYIAEENIGIRIEDDILVTKDGCEVLTKNMIKEIDEIEEFMK</sequence>
<dbReference type="SUPFAM" id="SSF53092">
    <property type="entry name" value="Creatinase/prolidase N-terminal domain"/>
    <property type="match status" value="1"/>
</dbReference>
<name>A0A0B5QFK0_CLOBE</name>
<evidence type="ECO:0000256" key="7">
    <source>
        <dbReference type="ARBA" id="ARBA00023211"/>
    </source>
</evidence>
<dbReference type="GO" id="GO:0030145">
    <property type="term" value="F:manganese ion binding"/>
    <property type="evidence" value="ECO:0007669"/>
    <property type="project" value="InterPro"/>
</dbReference>
<comment type="cofactor">
    <cofactor evidence="2">
        <name>Mn(2+)</name>
        <dbReference type="ChEBI" id="CHEBI:29035"/>
    </cofactor>
</comment>
<dbReference type="STRING" id="1520.LF65_00054"/>
<dbReference type="GO" id="GO:0006508">
    <property type="term" value="P:proteolysis"/>
    <property type="evidence" value="ECO:0007669"/>
    <property type="project" value="TreeGrafter"/>
</dbReference>
<dbReference type="RefSeq" id="WP_041893322.1">
    <property type="nucleotide sequence ID" value="NZ_CP010086.2"/>
</dbReference>
<dbReference type="InterPro" id="IPR000994">
    <property type="entry name" value="Pept_M24"/>
</dbReference>
<gene>
    <name evidence="9" type="ORF">LF65_00054</name>
</gene>
<dbReference type="KEGG" id="cbei:LF65_00054"/>
<evidence type="ECO:0000256" key="4">
    <source>
        <dbReference type="ARBA" id="ARBA00012574"/>
    </source>
</evidence>
<reference evidence="10" key="1">
    <citation type="submission" date="2014-12" db="EMBL/GenBank/DDBJ databases">
        <title>Genome sequence of Clostridium beijerinckii strain 59B.</title>
        <authorList>
            <person name="Little G.T."/>
            <person name="Minton N.P."/>
        </authorList>
    </citation>
    <scope>NUCLEOTIDE SEQUENCE [LARGE SCALE GENOMIC DNA]</scope>
    <source>
        <strain evidence="10">59B</strain>
    </source>
</reference>
<keyword evidence="9" id="KW-0031">Aminopeptidase</keyword>
<dbReference type="CDD" id="cd01087">
    <property type="entry name" value="Prolidase"/>
    <property type="match status" value="1"/>
</dbReference>
<evidence type="ECO:0000259" key="8">
    <source>
        <dbReference type="SMART" id="SM01011"/>
    </source>
</evidence>
<dbReference type="PANTHER" id="PTHR43226">
    <property type="entry name" value="XAA-PRO AMINOPEPTIDASE 3"/>
    <property type="match status" value="1"/>
</dbReference>
<comment type="catalytic activity">
    <reaction evidence="1">
        <text>Release of any N-terminal amino acid, including proline, that is linked to proline, even from a dipeptide or tripeptide.</text>
        <dbReference type="EC" id="3.4.11.9"/>
    </reaction>
</comment>
<keyword evidence="9" id="KW-0645">Protease</keyword>
<accession>A0A0B5QFK0</accession>
<dbReference type="InterPro" id="IPR052433">
    <property type="entry name" value="X-Pro_dipept-like"/>
</dbReference>
<dbReference type="Gene3D" id="3.90.230.10">
    <property type="entry name" value="Creatinase/methionine aminopeptidase superfamily"/>
    <property type="match status" value="1"/>
</dbReference>
<dbReference type="InterPro" id="IPR007865">
    <property type="entry name" value="Aminopep_P_N"/>
</dbReference>
<feature type="domain" description="Aminopeptidase P N-terminal" evidence="8">
    <location>
        <begin position="1"/>
        <end position="135"/>
    </location>
</feature>
<comment type="similarity">
    <text evidence="3">Belongs to the peptidase M24B family.</text>
</comment>
<dbReference type="OrthoDB" id="9806388at2"/>
<dbReference type="InterPro" id="IPR036005">
    <property type="entry name" value="Creatinase/aminopeptidase-like"/>
</dbReference>
<evidence type="ECO:0000256" key="2">
    <source>
        <dbReference type="ARBA" id="ARBA00001936"/>
    </source>
</evidence>